<name>A0A655QHW0_VIBCL</name>
<accession>A0A655QHW0</accession>
<proteinExistence type="predicted"/>
<dbReference type="AlphaFoldDB" id="A0A655QHW0"/>
<sequence length="61" mass="6852">MPHDGVTLRLIEVTTERNCFEVVLIELLSQAIGIGTRCCKDDHLTVLSIGQNTIKQRFLVI</sequence>
<gene>
    <name evidence="1" type="ORF">ERS013200_00457</name>
</gene>
<protein>
    <submittedName>
        <fullName evidence="1">Uncharacterized protein</fullName>
    </submittedName>
</protein>
<evidence type="ECO:0000313" key="2">
    <source>
        <dbReference type="Proteomes" id="UP000041770"/>
    </source>
</evidence>
<evidence type="ECO:0000313" key="1">
    <source>
        <dbReference type="EMBL" id="CSC06370.1"/>
    </source>
</evidence>
<reference evidence="1 2" key="1">
    <citation type="submission" date="2015-07" db="EMBL/GenBank/DDBJ databases">
        <authorList>
            <consortium name="Pathogen Informatics"/>
        </authorList>
    </citation>
    <scope>NUCLEOTIDE SEQUENCE [LARGE SCALE GENOMIC DNA]</scope>
    <source>
        <strain evidence="1 2">A316</strain>
    </source>
</reference>
<organism evidence="1 2">
    <name type="scientific">Vibrio cholerae</name>
    <dbReference type="NCBI Taxonomy" id="666"/>
    <lineage>
        <taxon>Bacteria</taxon>
        <taxon>Pseudomonadati</taxon>
        <taxon>Pseudomonadota</taxon>
        <taxon>Gammaproteobacteria</taxon>
        <taxon>Vibrionales</taxon>
        <taxon>Vibrionaceae</taxon>
        <taxon>Vibrio</taxon>
    </lineage>
</organism>
<dbReference type="Proteomes" id="UP000041770">
    <property type="component" value="Unassembled WGS sequence"/>
</dbReference>
<dbReference type="EMBL" id="CWQY01000002">
    <property type="protein sequence ID" value="CSC06370.1"/>
    <property type="molecule type" value="Genomic_DNA"/>
</dbReference>